<feature type="non-terminal residue" evidence="1">
    <location>
        <position position="1"/>
    </location>
</feature>
<gene>
    <name evidence="1" type="ORF">HLB09_16425</name>
</gene>
<evidence type="ECO:0000313" key="1">
    <source>
        <dbReference type="EMBL" id="NNH24643.1"/>
    </source>
</evidence>
<accession>A0A849BT62</accession>
<evidence type="ECO:0000313" key="2">
    <source>
        <dbReference type="Proteomes" id="UP000555552"/>
    </source>
</evidence>
<protein>
    <recommendedName>
        <fullName evidence="3">Primosome assembly protein PriA</fullName>
    </recommendedName>
</protein>
<evidence type="ECO:0008006" key="3">
    <source>
        <dbReference type="Google" id="ProtNLM"/>
    </source>
</evidence>
<name>A0A849BT62_9ACTN</name>
<dbReference type="EMBL" id="JABEMA010000438">
    <property type="protein sequence ID" value="NNH24643.1"/>
    <property type="molecule type" value="Genomic_DNA"/>
</dbReference>
<organism evidence="1 2">
    <name type="scientific">Pseudokineococcus marinus</name>
    <dbReference type="NCBI Taxonomy" id="351215"/>
    <lineage>
        <taxon>Bacteria</taxon>
        <taxon>Bacillati</taxon>
        <taxon>Actinomycetota</taxon>
        <taxon>Actinomycetes</taxon>
        <taxon>Kineosporiales</taxon>
        <taxon>Kineosporiaceae</taxon>
        <taxon>Pseudokineococcus</taxon>
    </lineage>
</organism>
<proteinExistence type="predicted"/>
<comment type="caution">
    <text evidence="1">The sequence shown here is derived from an EMBL/GenBank/DDBJ whole genome shotgun (WGS) entry which is preliminary data.</text>
</comment>
<sequence>GAGAGSTPSGAAEDDAPGVQALLRAPAAQRLALADALRAARAVTSARREPAVRVVVDPLDPLEGW</sequence>
<dbReference type="RefSeq" id="WP_171204367.1">
    <property type="nucleotide sequence ID" value="NZ_JABEMA010000438.1"/>
</dbReference>
<dbReference type="AlphaFoldDB" id="A0A849BT62"/>
<reference evidence="1 2" key="1">
    <citation type="submission" date="2020-05" db="EMBL/GenBank/DDBJ databases">
        <title>MicrobeNet Type strains.</title>
        <authorList>
            <person name="Nicholson A.C."/>
        </authorList>
    </citation>
    <scope>NUCLEOTIDE SEQUENCE [LARGE SCALE GENOMIC DNA]</scope>
    <source>
        <strain evidence="1 2">JCM 14547</strain>
    </source>
</reference>
<dbReference type="Proteomes" id="UP000555552">
    <property type="component" value="Unassembled WGS sequence"/>
</dbReference>
<keyword evidence="2" id="KW-1185">Reference proteome</keyword>